<dbReference type="Proteomes" id="UP000256294">
    <property type="component" value="Unassembled WGS sequence"/>
</dbReference>
<reference evidence="1 2" key="1">
    <citation type="submission" date="2018-08" db="EMBL/GenBank/DDBJ databases">
        <title>Genomic Encyclopedia of Archaeal and Bacterial Type Strains, Phase II (KMG-II): from individual species to whole genera.</title>
        <authorList>
            <person name="Goeker M."/>
        </authorList>
    </citation>
    <scope>NUCLEOTIDE SEQUENCE [LARGE SCALE GENOMIC DNA]</scope>
    <source>
        <strain evidence="1 2">DSM 17905</strain>
    </source>
</reference>
<evidence type="ECO:0000313" key="2">
    <source>
        <dbReference type="Proteomes" id="UP000256294"/>
    </source>
</evidence>
<comment type="caution">
    <text evidence="1">The sequence shown here is derived from an EMBL/GenBank/DDBJ whole genome shotgun (WGS) entry which is preliminary data.</text>
</comment>
<protein>
    <submittedName>
        <fullName evidence="1">Uncharacterized protein</fullName>
    </submittedName>
</protein>
<dbReference type="AlphaFoldDB" id="A0A3D9UCH5"/>
<dbReference type="EMBL" id="QTUB01000001">
    <property type="protein sequence ID" value="REF27182.1"/>
    <property type="molecule type" value="Genomic_DNA"/>
</dbReference>
<evidence type="ECO:0000313" key="1">
    <source>
        <dbReference type="EMBL" id="REF27182.1"/>
    </source>
</evidence>
<organism evidence="1 2">
    <name type="scientific">Xenorhabdus cabanillasii</name>
    <dbReference type="NCBI Taxonomy" id="351673"/>
    <lineage>
        <taxon>Bacteria</taxon>
        <taxon>Pseudomonadati</taxon>
        <taxon>Pseudomonadota</taxon>
        <taxon>Gammaproteobacteria</taxon>
        <taxon>Enterobacterales</taxon>
        <taxon>Morganellaceae</taxon>
        <taxon>Xenorhabdus</taxon>
    </lineage>
</organism>
<gene>
    <name evidence="1" type="ORF">BDD26_1929</name>
</gene>
<name>A0A3D9UCH5_9GAMM</name>
<keyword evidence="2" id="KW-1185">Reference proteome</keyword>
<accession>A0A3D9UCH5</accession>
<proteinExistence type="predicted"/>
<sequence length="77" mass="8857">MSDVNKLDNKQCSFDPEQYKAHVTVSYKIDNDVSAPVGSFPWAMIQVYLGNNVRRNVWDANKYSRKVNCKLVAITFQ</sequence>